<gene>
    <name evidence="2" type="ORF">I8752_21085</name>
</gene>
<dbReference type="Gene3D" id="2.60.120.260">
    <property type="entry name" value="Galactose-binding domain-like"/>
    <property type="match status" value="1"/>
</dbReference>
<sequence length="211" mass="23786">MNLNNFPELSTLTDDCLLLVWDAVTQTTRKVKLSTLKSYLGANASSNNNTFTFQSFGDNKGIFYYLGLNGGTTWSNPVDINKLVISAIGVNNPAIPLTTIVDREQGNFHTTYNNNSWVQFDLIDKKVKLNYWTYRARYDSSYYIPPRLIISGSDDGASFTQLDDKSFSANVNQWVGNAIADQSVAYRYIRFTCPGEIYFTIGEIELYGVLQ</sequence>
<accession>A0A8J7LGT2</accession>
<dbReference type="RefSeq" id="WP_214434241.1">
    <property type="nucleotide sequence ID" value="NZ_CAWPUQ010000055.1"/>
</dbReference>
<protein>
    <submittedName>
        <fullName evidence="2">Discoidin domain-containing protein</fullName>
    </submittedName>
</protein>
<dbReference type="InterPro" id="IPR008979">
    <property type="entry name" value="Galactose-bd-like_sf"/>
</dbReference>
<dbReference type="AlphaFoldDB" id="A0A8J7LGT2"/>
<evidence type="ECO:0000313" key="3">
    <source>
        <dbReference type="Proteomes" id="UP000662314"/>
    </source>
</evidence>
<dbReference type="SUPFAM" id="SSF49785">
    <property type="entry name" value="Galactose-binding domain-like"/>
    <property type="match status" value="1"/>
</dbReference>
<organism evidence="2 3">
    <name type="scientific">Dendronalium phyllosphericum CENA369</name>
    <dbReference type="NCBI Taxonomy" id="1725256"/>
    <lineage>
        <taxon>Bacteria</taxon>
        <taxon>Bacillati</taxon>
        <taxon>Cyanobacteriota</taxon>
        <taxon>Cyanophyceae</taxon>
        <taxon>Nostocales</taxon>
        <taxon>Nostocaceae</taxon>
        <taxon>Dendronalium</taxon>
        <taxon>Dendronalium phyllosphericum</taxon>
    </lineage>
</organism>
<evidence type="ECO:0000259" key="1">
    <source>
        <dbReference type="Pfam" id="PF00754"/>
    </source>
</evidence>
<dbReference type="Pfam" id="PF00754">
    <property type="entry name" value="F5_F8_type_C"/>
    <property type="match status" value="1"/>
</dbReference>
<comment type="caution">
    <text evidence="2">The sequence shown here is derived from an EMBL/GenBank/DDBJ whole genome shotgun (WGS) entry which is preliminary data.</text>
</comment>
<reference evidence="2 3" key="1">
    <citation type="journal article" date="2021" name="Int. J. Syst. Evol. Microbiol.">
        <title>Amazonocrinis nigriterrae gen. nov., sp. nov., Atlanticothrix silvestris gen. nov., sp. nov. and Dendronalium phyllosphericum gen. nov., sp. nov., nostocacean cyanobacteria from Brazilian environments.</title>
        <authorList>
            <person name="Alvarenga D.O."/>
            <person name="Andreote A.P.D."/>
            <person name="Branco L.H.Z."/>
            <person name="Delbaje E."/>
            <person name="Cruz R.B."/>
            <person name="Varani A.M."/>
            <person name="Fiore M.F."/>
        </authorList>
    </citation>
    <scope>NUCLEOTIDE SEQUENCE [LARGE SCALE GENOMIC DNA]</scope>
    <source>
        <strain evidence="2 3">CENA369</strain>
    </source>
</reference>
<evidence type="ECO:0000313" key="2">
    <source>
        <dbReference type="EMBL" id="MBH8575458.1"/>
    </source>
</evidence>
<name>A0A8J7LGT2_9NOST</name>
<dbReference type="Proteomes" id="UP000662314">
    <property type="component" value="Unassembled WGS sequence"/>
</dbReference>
<feature type="domain" description="F5/8 type C" evidence="1">
    <location>
        <begin position="98"/>
        <end position="195"/>
    </location>
</feature>
<dbReference type="InterPro" id="IPR000421">
    <property type="entry name" value="FA58C"/>
</dbReference>
<keyword evidence="3" id="KW-1185">Reference proteome</keyword>
<dbReference type="EMBL" id="JAECZA010000148">
    <property type="protein sequence ID" value="MBH8575458.1"/>
    <property type="molecule type" value="Genomic_DNA"/>
</dbReference>
<proteinExistence type="predicted"/>